<evidence type="ECO:0000256" key="8">
    <source>
        <dbReference type="SAM" id="Phobius"/>
    </source>
</evidence>
<dbReference type="InterPro" id="IPR018076">
    <property type="entry name" value="T2SS_GspF_dom"/>
</dbReference>
<sequence>MPVYRYEAVGADGRTRKDIIDAASRSDAGRKLKTQGLFLVGLEDVGSERGTARTKDGARRMSLARLRGMFRRVRRTEFVGAVQQLATLLDAGLPLDSALTAMIGHGKGTELNRVFAQIRERVRSGISFAAALEEHPRVFSSMFVSMTRAGESSGTLALVMARLADHAARQLEMRRKVQSTLAYPLLMLIVGTGVIAFLMAFVIPKVTQIFFDLGHALPLPTTILIAVSDAVRNWWPALVVLVPAFAWWLRWYSSTSKGRRRVHAFVLRVPLAGSVVRRMAVGRFCRTLGMLLKNGVPMIQSLDIVRSIAGNVVLEQAIDSIRAQVLEGRDMVGPMEFCGIFDPTDLQMVDAGEKSGRLVDMLLTVARSCESEVDARLAVATSLMEPVMILLMGGVVGFIVMAIILPIFEMSHLVG</sequence>
<evidence type="ECO:0000313" key="11">
    <source>
        <dbReference type="Proteomes" id="UP000580856"/>
    </source>
</evidence>
<evidence type="ECO:0000256" key="7">
    <source>
        <dbReference type="ARBA" id="ARBA00023136"/>
    </source>
</evidence>
<name>A0A846QQH5_9BACT</name>
<accession>A0A846QQH5</accession>
<keyword evidence="3" id="KW-1003">Cell membrane</keyword>
<dbReference type="AlphaFoldDB" id="A0A846QQH5"/>
<feature type="transmembrane region" description="Helical" evidence="8">
    <location>
        <begin position="234"/>
        <end position="252"/>
    </location>
</feature>
<feature type="transmembrane region" description="Helical" evidence="8">
    <location>
        <begin position="387"/>
        <end position="408"/>
    </location>
</feature>
<evidence type="ECO:0000256" key="4">
    <source>
        <dbReference type="ARBA" id="ARBA00022519"/>
    </source>
</evidence>
<comment type="subcellular location">
    <subcellularLocation>
        <location evidence="1">Cell inner membrane</location>
        <topology evidence="1">Multi-pass membrane protein</topology>
    </subcellularLocation>
</comment>
<feature type="transmembrane region" description="Helical" evidence="8">
    <location>
        <begin position="181"/>
        <end position="202"/>
    </location>
</feature>
<proteinExistence type="inferred from homology"/>
<dbReference type="GO" id="GO:0015628">
    <property type="term" value="P:protein secretion by the type II secretion system"/>
    <property type="evidence" value="ECO:0007669"/>
    <property type="project" value="TreeGrafter"/>
</dbReference>
<keyword evidence="11" id="KW-1185">Reference proteome</keyword>
<dbReference type="Proteomes" id="UP000580856">
    <property type="component" value="Unassembled WGS sequence"/>
</dbReference>
<dbReference type="Gene3D" id="1.20.81.30">
    <property type="entry name" value="Type II secretion system (T2SS), domain F"/>
    <property type="match status" value="2"/>
</dbReference>
<dbReference type="RefSeq" id="WP_167941793.1">
    <property type="nucleotide sequence ID" value="NZ_JAATJA010000002.1"/>
</dbReference>
<dbReference type="Pfam" id="PF00482">
    <property type="entry name" value="T2SSF"/>
    <property type="match status" value="2"/>
</dbReference>
<evidence type="ECO:0000259" key="9">
    <source>
        <dbReference type="Pfam" id="PF00482"/>
    </source>
</evidence>
<evidence type="ECO:0000256" key="6">
    <source>
        <dbReference type="ARBA" id="ARBA00022989"/>
    </source>
</evidence>
<dbReference type="InterPro" id="IPR042094">
    <property type="entry name" value="T2SS_GspF_sf"/>
</dbReference>
<dbReference type="InterPro" id="IPR003004">
    <property type="entry name" value="GspF/PilC"/>
</dbReference>
<protein>
    <submittedName>
        <fullName evidence="10">General secretion pathway protein F</fullName>
    </submittedName>
</protein>
<dbReference type="GO" id="GO:0005886">
    <property type="term" value="C:plasma membrane"/>
    <property type="evidence" value="ECO:0007669"/>
    <property type="project" value="UniProtKB-SubCell"/>
</dbReference>
<dbReference type="EMBL" id="JAATJA010000002">
    <property type="protein sequence ID" value="NJB68752.1"/>
    <property type="molecule type" value="Genomic_DNA"/>
</dbReference>
<evidence type="ECO:0000313" key="10">
    <source>
        <dbReference type="EMBL" id="NJB68752.1"/>
    </source>
</evidence>
<comment type="similarity">
    <text evidence="2">Belongs to the GSP F family.</text>
</comment>
<dbReference type="PRINTS" id="PR00812">
    <property type="entry name" value="BCTERIALGSPF"/>
</dbReference>
<dbReference type="PANTHER" id="PTHR30012">
    <property type="entry name" value="GENERAL SECRETION PATHWAY PROTEIN"/>
    <property type="match status" value="1"/>
</dbReference>
<comment type="caution">
    <text evidence="10">The sequence shown here is derived from an EMBL/GenBank/DDBJ whole genome shotgun (WGS) entry which is preliminary data.</text>
</comment>
<keyword evidence="6 8" id="KW-1133">Transmembrane helix</keyword>
<dbReference type="FunFam" id="1.20.81.30:FF:000001">
    <property type="entry name" value="Type II secretion system protein F"/>
    <property type="match status" value="2"/>
</dbReference>
<dbReference type="PANTHER" id="PTHR30012:SF0">
    <property type="entry name" value="TYPE II SECRETION SYSTEM PROTEIN F-RELATED"/>
    <property type="match status" value="1"/>
</dbReference>
<keyword evidence="7 8" id="KW-0472">Membrane</keyword>
<reference evidence="10 11" key="1">
    <citation type="submission" date="2020-03" db="EMBL/GenBank/DDBJ databases">
        <title>Genomic Encyclopedia of Type Strains, Phase IV (KMG-IV): sequencing the most valuable type-strain genomes for metagenomic binning, comparative biology and taxonomic classification.</title>
        <authorList>
            <person name="Goeker M."/>
        </authorList>
    </citation>
    <scope>NUCLEOTIDE SEQUENCE [LARGE SCALE GENOMIC DNA]</scope>
    <source>
        <strain evidence="10 11">DSM 24233</strain>
    </source>
</reference>
<evidence type="ECO:0000256" key="3">
    <source>
        <dbReference type="ARBA" id="ARBA00022475"/>
    </source>
</evidence>
<feature type="domain" description="Type II secretion system protein GspF" evidence="9">
    <location>
        <begin position="284"/>
        <end position="406"/>
    </location>
</feature>
<evidence type="ECO:0000256" key="5">
    <source>
        <dbReference type="ARBA" id="ARBA00022692"/>
    </source>
</evidence>
<keyword evidence="5 8" id="KW-0812">Transmembrane</keyword>
<evidence type="ECO:0000256" key="2">
    <source>
        <dbReference type="ARBA" id="ARBA00005745"/>
    </source>
</evidence>
<organism evidence="10 11">
    <name type="scientific">Desulfobaculum xiamenense</name>
    <dbReference type="NCBI Taxonomy" id="995050"/>
    <lineage>
        <taxon>Bacteria</taxon>
        <taxon>Pseudomonadati</taxon>
        <taxon>Thermodesulfobacteriota</taxon>
        <taxon>Desulfovibrionia</taxon>
        <taxon>Desulfovibrionales</taxon>
        <taxon>Desulfovibrionaceae</taxon>
        <taxon>Desulfobaculum</taxon>
    </lineage>
</organism>
<keyword evidence="4" id="KW-0997">Cell inner membrane</keyword>
<gene>
    <name evidence="10" type="ORF">GGQ74_002425</name>
</gene>
<feature type="domain" description="Type II secretion system protein GspF" evidence="9">
    <location>
        <begin position="82"/>
        <end position="204"/>
    </location>
</feature>
<evidence type="ECO:0000256" key="1">
    <source>
        <dbReference type="ARBA" id="ARBA00004429"/>
    </source>
</evidence>